<protein>
    <submittedName>
        <fullName evidence="1">Protein of uncharacterized function (DUF1631)</fullName>
    </submittedName>
</protein>
<comment type="caution">
    <text evidence="1">The sequence shown here is derived from an EMBL/GenBank/DDBJ whole genome shotgun (WGS) entry which is preliminary data.</text>
</comment>
<accession>A0A8B4RZU5</accession>
<reference evidence="1 2" key="1">
    <citation type="submission" date="2018-06" db="EMBL/GenBank/DDBJ databases">
        <authorList>
            <consortium name="Pathogen Informatics"/>
            <person name="Doyle S."/>
        </authorList>
    </citation>
    <scope>NUCLEOTIDE SEQUENCE [LARGE SCALE GENOMIC DNA]</scope>
    <source>
        <strain evidence="1 2">NCTC10698</strain>
    </source>
</reference>
<dbReference type="AlphaFoldDB" id="A0A8B4RZU5"/>
<gene>
    <name evidence="1" type="ORF">NCTC10698_01874</name>
</gene>
<evidence type="ECO:0000313" key="1">
    <source>
        <dbReference type="EMBL" id="SUY76903.1"/>
    </source>
</evidence>
<dbReference type="RefSeq" id="WP_003077139.1">
    <property type="nucleotide sequence ID" value="NZ_BBJZ01000010.1"/>
</dbReference>
<dbReference type="Proteomes" id="UP000255070">
    <property type="component" value="Unassembled WGS sequence"/>
</dbReference>
<organism evidence="1 2">
    <name type="scientific">Comamonas testosteroni</name>
    <name type="common">Pseudomonas testosteroni</name>
    <dbReference type="NCBI Taxonomy" id="285"/>
    <lineage>
        <taxon>Bacteria</taxon>
        <taxon>Pseudomonadati</taxon>
        <taxon>Pseudomonadota</taxon>
        <taxon>Betaproteobacteria</taxon>
        <taxon>Burkholderiales</taxon>
        <taxon>Comamonadaceae</taxon>
        <taxon>Comamonas</taxon>
    </lineage>
</organism>
<evidence type="ECO:0000313" key="2">
    <source>
        <dbReference type="Proteomes" id="UP000255070"/>
    </source>
</evidence>
<dbReference type="Pfam" id="PF07793">
    <property type="entry name" value="DUF1631"/>
    <property type="match status" value="2"/>
</dbReference>
<keyword evidence="2" id="KW-1185">Reference proteome</keyword>
<proteinExistence type="predicted"/>
<name>A0A8B4RZU5_COMTE</name>
<sequence length="768" mass="83234">MSLAHASVSVLRTCLVQVVRGADAFALRLLQRTEYALEQSLSTGFHSARRDVLGAALHNLQQHRASVISSFPQNLLEALVLSARQPFSFSAQTLDTVTGRLLPLAAMAESASRQLKAEHKLVQMVEPQVELALADLDALMSGAQGLESARPECNPLRLENYVRALSQSLTAVQPATEVADCWHEFMSQQLGSILASEYSRAANLLRQHGVQPARYGADGDTRPQCLLTLRLLQELASDLRWIDDSRCTVPQSLTDSMLAGWPATEPASIAPVQDSGLEPGWTSYSANALQTSQQPWGHSALRGLHAPQPSQAPSALIQIRTLQRMMSHMTSDGRLLPPVQRVLLRLEPMLSQLVVQDGVFFEDRLHPARQLLDELTARSLWFASESALGFAHFITVAEAAANQLASAGQANANVFARVLQFVREQWPPEGRMSRIAALNPHTEVEHSTRQGLMSSALGLGLVDHQIAGAIEQIKPDALQLAQMIRSLPSAKGVPEDILDFVTGPWAGVIAQAQQRAEPGQERDPGGYLALVPSLLWSVSPQAAQDVTRLVAMAPKLQRRLARGLRSVGRTDVEIAALAARLGSLQQRVLDAAEAAGQSGSDEFARADVLGELPSVLTGLDGALETVRAGLDITLPVLTDRVEDVPVVTVARETQTQAAHYSSGPAFNTKQQKTVGAAVLEAEAVASSPMPVQAAMGQGRPADVAEWPLGTWVELCNERQQLRTKLTWVSPQQSLFLFTAEDGSTQSMTRRMRDKLLTQGQLRRLEAIA</sequence>
<dbReference type="GeneID" id="64000004"/>
<dbReference type="EMBL" id="UFXL01000001">
    <property type="protein sequence ID" value="SUY76903.1"/>
    <property type="molecule type" value="Genomic_DNA"/>
</dbReference>
<dbReference type="InterPro" id="IPR012434">
    <property type="entry name" value="DUF1631"/>
</dbReference>